<gene>
    <name evidence="2" type="ORF">Q0590_14475</name>
</gene>
<evidence type="ECO:0000313" key="3">
    <source>
        <dbReference type="Proteomes" id="UP001168528"/>
    </source>
</evidence>
<dbReference type="InterPro" id="IPR005151">
    <property type="entry name" value="Tail-specific_protease"/>
</dbReference>
<keyword evidence="3" id="KW-1185">Reference proteome</keyword>
<name>A0ABT8R5U1_9BACT</name>
<feature type="domain" description="Tail specific protease" evidence="1">
    <location>
        <begin position="123"/>
        <end position="295"/>
    </location>
</feature>
<dbReference type="PANTHER" id="PTHR32060:SF30">
    <property type="entry name" value="CARBOXY-TERMINAL PROCESSING PROTEASE CTPA"/>
    <property type="match status" value="1"/>
</dbReference>
<dbReference type="PROSITE" id="PS51257">
    <property type="entry name" value="PROKAR_LIPOPROTEIN"/>
    <property type="match status" value="1"/>
</dbReference>
<comment type="caution">
    <text evidence="2">The sequence shown here is derived from an EMBL/GenBank/DDBJ whole genome shotgun (WGS) entry which is preliminary data.</text>
</comment>
<dbReference type="RefSeq" id="WP_302038274.1">
    <property type="nucleotide sequence ID" value="NZ_JAUKPO010000007.1"/>
</dbReference>
<reference evidence="2" key="1">
    <citation type="submission" date="2023-07" db="EMBL/GenBank/DDBJ databases">
        <title>The genome sequence of Rhodocytophaga aerolata KACC 12507.</title>
        <authorList>
            <person name="Zhang X."/>
        </authorList>
    </citation>
    <scope>NUCLEOTIDE SEQUENCE</scope>
    <source>
        <strain evidence="2">KACC 12507</strain>
    </source>
</reference>
<dbReference type="EMBL" id="JAUKPO010000007">
    <property type="protein sequence ID" value="MDO1447470.1"/>
    <property type="molecule type" value="Genomic_DNA"/>
</dbReference>
<dbReference type="Pfam" id="PF03572">
    <property type="entry name" value="Peptidase_S41"/>
    <property type="match status" value="1"/>
</dbReference>
<dbReference type="InterPro" id="IPR029045">
    <property type="entry name" value="ClpP/crotonase-like_dom_sf"/>
</dbReference>
<proteinExistence type="predicted"/>
<dbReference type="Proteomes" id="UP001168528">
    <property type="component" value="Unassembled WGS sequence"/>
</dbReference>
<protein>
    <submittedName>
        <fullName evidence="2">S41 family peptidase</fullName>
    </submittedName>
</protein>
<dbReference type="PANTHER" id="PTHR32060">
    <property type="entry name" value="TAIL-SPECIFIC PROTEASE"/>
    <property type="match status" value="1"/>
</dbReference>
<sequence>MKLYYFLIWLVLSSLLSCKKEDSPTVTSPQAQAYIEEVVAIMQRYSVNRKQIDWNDFKQKITGLANGAQTIADTYPAITLALKMLEDNHSSYVAATGGRVLSGNTKAICVDFAPVKVPETDGIGYIHLPSSGGYDANGVKYGLIGLEYAQHIQALIKQQDQPALKGWIIDLRGNKGGDMWAMLAGVGPLLGEGTVGYFMDPDGNYYPWSYTNGVASERSPIYTVANPYILQNPAPKIALLTDGAVASAAEGITIAFKARANTRSFGPATCGVSTSNAPFYLSDGALLSLTVGIMADRTKKVYGGPVPSDENLSSLTAVQKAIEWVSQ</sequence>
<organism evidence="2 3">
    <name type="scientific">Rhodocytophaga aerolata</name>
    <dbReference type="NCBI Taxonomy" id="455078"/>
    <lineage>
        <taxon>Bacteria</taxon>
        <taxon>Pseudomonadati</taxon>
        <taxon>Bacteroidota</taxon>
        <taxon>Cytophagia</taxon>
        <taxon>Cytophagales</taxon>
        <taxon>Rhodocytophagaceae</taxon>
        <taxon>Rhodocytophaga</taxon>
    </lineage>
</organism>
<evidence type="ECO:0000313" key="2">
    <source>
        <dbReference type="EMBL" id="MDO1447470.1"/>
    </source>
</evidence>
<accession>A0ABT8R5U1</accession>
<dbReference type="SUPFAM" id="SSF52096">
    <property type="entry name" value="ClpP/crotonase"/>
    <property type="match status" value="1"/>
</dbReference>
<dbReference type="Gene3D" id="3.90.226.10">
    <property type="entry name" value="2-enoyl-CoA Hydratase, Chain A, domain 1"/>
    <property type="match status" value="1"/>
</dbReference>
<evidence type="ECO:0000259" key="1">
    <source>
        <dbReference type="Pfam" id="PF03572"/>
    </source>
</evidence>